<accession>W8YDF0</accession>
<evidence type="ECO:0000313" key="1">
    <source>
        <dbReference type="EMBL" id="CDN39559.1"/>
    </source>
</evidence>
<proteinExistence type="predicted"/>
<dbReference type="RefSeq" id="WP_050595406.1">
    <property type="nucleotide sequence ID" value="NZ_HG810024.1"/>
</dbReference>
<dbReference type="Proteomes" id="UP000030682">
    <property type="component" value="Unassembled WGS sequence"/>
</dbReference>
<dbReference type="AlphaFoldDB" id="W8YDF0"/>
<reference evidence="1" key="2">
    <citation type="submission" date="2014-01" db="EMBL/GenBank/DDBJ databases">
        <authorList>
            <person name="Aslett M."/>
        </authorList>
    </citation>
    <scope>NUCLEOTIDE SEQUENCE [LARGE SCALE GENOMIC DNA]</scope>
    <source>
        <strain evidence="1">DB27</strain>
    </source>
</reference>
<dbReference type="EMBL" id="HG810024">
    <property type="protein sequence ID" value="CDN39559.1"/>
    <property type="molecule type" value="Genomic_DNA"/>
</dbReference>
<reference evidence="1" key="1">
    <citation type="submission" date="2014-01" db="EMBL/GenBank/DDBJ databases">
        <title>Draft genome sequence of highly nematicidal Bacillus thuringiensis DB27.</title>
        <authorList>
            <person name="Iatsenko I."/>
            <person name="Pickard D."/>
            <person name="Corton C."/>
            <person name="Dougan G."/>
            <person name="Sommer R.J."/>
        </authorList>
    </citation>
    <scope>NUCLEOTIDE SEQUENCE [LARGE SCALE GENOMIC DNA]</scope>
    <source>
        <strain evidence="1">DB27</strain>
    </source>
</reference>
<name>W8YDF0_BACTU</name>
<dbReference type="HOGENOM" id="CLU_179066_0_0_9"/>
<organism evidence="1">
    <name type="scientific">Bacillus thuringiensis DB27</name>
    <dbReference type="NCBI Taxonomy" id="1431339"/>
    <lineage>
        <taxon>Bacteria</taxon>
        <taxon>Bacillati</taxon>
        <taxon>Bacillota</taxon>
        <taxon>Bacilli</taxon>
        <taxon>Bacillales</taxon>
        <taxon>Bacillaceae</taxon>
        <taxon>Bacillus</taxon>
        <taxon>Bacillus cereus group</taxon>
    </lineage>
</organism>
<sequence length="111" mass="13476">MGGNSHYKDITIKGLIFIHAYVTGNEIPSAQALQILKQFSPEEITGTIRQTRRYRIRRNGEELFEYYRKKHPKLFDKQKLYTYEELKHREVYNYSSYWRYTSNPYILFGIR</sequence>
<gene>
    <name evidence="1" type="ORF">BTDB27_p000222</name>
</gene>
<evidence type="ECO:0008006" key="2">
    <source>
        <dbReference type="Google" id="ProtNLM"/>
    </source>
</evidence>
<protein>
    <recommendedName>
        <fullName evidence="2">50S ribosomal protein L7ae</fullName>
    </recommendedName>
</protein>